<dbReference type="EMBL" id="JBEPEK010000211">
    <property type="protein sequence ID" value="MER7182963.1"/>
    <property type="molecule type" value="Genomic_DNA"/>
</dbReference>
<evidence type="ECO:0000313" key="5">
    <source>
        <dbReference type="Proteomes" id="UP001474181"/>
    </source>
</evidence>
<dbReference type="PANTHER" id="PTHR47271:SF2">
    <property type="entry name" value="ARGININE DEIMINASE"/>
    <property type="match status" value="1"/>
</dbReference>
<dbReference type="PRINTS" id="PR01466">
    <property type="entry name" value="ARGDEIMINASE"/>
</dbReference>
<dbReference type="RefSeq" id="WP_350783985.1">
    <property type="nucleotide sequence ID" value="NZ_JBEPEK010000211.1"/>
</dbReference>
<sequence>MNTFHVDSEVGPLRQVILHRPGLELSRLTPRNVDALLFDDILWAKRAREEHDAFAQVLRDHGARVHYFADLLAQALDADGARDWLLDRVITPATVGPALVDPVRALCAELDGETLAGYLIGGILKSDLPLATPHSLVWNALGADDFALPPLPNHLFPRDNSCWIYDRLSVNPMAKPARRRESLHAEAIYRFHPLFAGTRVPDGVAGTLEGGDVHVLGNGAVMVGMGERTTAQAVENLAARLFADCTATRLIAVQLPSARAYMHLDTVLTMVDRDAFAIYPGLADSLRSWTLTPSADRDTGFEVTPDSDLATALAEALDLDKVRMLSAPQDIRGAEREQWDDGSNFLAVAPGVIVGYERNVTTNTYLRKQGIEIVTIAGAELGRGRGGPRCMSCPIQRDPAN</sequence>
<dbReference type="HAMAP" id="MF_00242">
    <property type="entry name" value="Arg_deiminase"/>
    <property type="match status" value="1"/>
</dbReference>
<comment type="caution">
    <text evidence="4">The sequence shown here is derived from an EMBL/GenBank/DDBJ whole genome shotgun (WGS) entry which is preliminary data.</text>
</comment>
<feature type="active site" description="Amidino-cysteine intermediate" evidence="3">
    <location>
        <position position="390"/>
    </location>
</feature>
<dbReference type="SUPFAM" id="SSF55909">
    <property type="entry name" value="Pentein"/>
    <property type="match status" value="1"/>
</dbReference>
<evidence type="ECO:0000256" key="3">
    <source>
        <dbReference type="HAMAP-Rule" id="MF_00242"/>
    </source>
</evidence>
<dbReference type="InterPro" id="IPR003876">
    <property type="entry name" value="Arg_deiminase"/>
</dbReference>
<dbReference type="Gene3D" id="1.10.3930.10">
    <property type="entry name" value="Arginine deiminase"/>
    <property type="match status" value="1"/>
</dbReference>
<evidence type="ECO:0000313" key="4">
    <source>
        <dbReference type="EMBL" id="MER7182963.1"/>
    </source>
</evidence>
<name>A0ABV1X1S2_9ACTN</name>
<proteinExistence type="inferred from homology"/>
<organism evidence="4 5">
    <name type="scientific">Streptomyces hyaluromycini</name>
    <dbReference type="NCBI Taxonomy" id="1377993"/>
    <lineage>
        <taxon>Bacteria</taxon>
        <taxon>Bacillati</taxon>
        <taxon>Actinomycetota</taxon>
        <taxon>Actinomycetes</taxon>
        <taxon>Kitasatosporales</taxon>
        <taxon>Streptomycetaceae</taxon>
        <taxon>Streptomyces</taxon>
    </lineage>
</organism>
<dbReference type="Pfam" id="PF02274">
    <property type="entry name" value="ADI"/>
    <property type="match status" value="1"/>
</dbReference>
<reference evidence="4 5" key="1">
    <citation type="submission" date="2024-06" db="EMBL/GenBank/DDBJ databases">
        <title>The Natural Products Discovery Center: Release of the First 8490 Sequenced Strains for Exploring Actinobacteria Biosynthetic Diversity.</title>
        <authorList>
            <person name="Kalkreuter E."/>
            <person name="Kautsar S.A."/>
            <person name="Yang D."/>
            <person name="Bader C.D."/>
            <person name="Teijaro C.N."/>
            <person name="Fluegel L."/>
            <person name="Davis C.M."/>
            <person name="Simpson J.R."/>
            <person name="Lauterbach L."/>
            <person name="Steele A.D."/>
            <person name="Gui C."/>
            <person name="Meng S."/>
            <person name="Li G."/>
            <person name="Viehrig K."/>
            <person name="Ye F."/>
            <person name="Su P."/>
            <person name="Kiefer A.F."/>
            <person name="Nichols A."/>
            <person name="Cepeda A.J."/>
            <person name="Yan W."/>
            <person name="Fan B."/>
            <person name="Jiang Y."/>
            <person name="Adhikari A."/>
            <person name="Zheng C.-J."/>
            <person name="Schuster L."/>
            <person name="Cowan T.M."/>
            <person name="Smanski M.J."/>
            <person name="Chevrette M.G."/>
            <person name="De Carvalho L.P.S."/>
            <person name="Shen B."/>
        </authorList>
    </citation>
    <scope>NUCLEOTIDE SEQUENCE [LARGE SCALE GENOMIC DNA]</scope>
    <source>
        <strain evidence="4 5">NPDC000234</strain>
    </source>
</reference>
<dbReference type="NCBIfam" id="NF002381">
    <property type="entry name" value="PRK01388.1"/>
    <property type="match status" value="1"/>
</dbReference>
<dbReference type="GO" id="GO:0016990">
    <property type="term" value="F:arginine deiminase activity"/>
    <property type="evidence" value="ECO:0007669"/>
    <property type="project" value="UniProtKB-EC"/>
</dbReference>
<dbReference type="PIRSF" id="PIRSF006356">
    <property type="entry name" value="Arg_deiminase"/>
    <property type="match status" value="1"/>
</dbReference>
<dbReference type="PANTHER" id="PTHR47271">
    <property type="entry name" value="ARGININE DEIMINASE"/>
    <property type="match status" value="1"/>
</dbReference>
<gene>
    <name evidence="3" type="primary">arcA</name>
    <name evidence="4" type="ORF">ABT404_26420</name>
</gene>
<keyword evidence="2 3" id="KW-0378">Hydrolase</keyword>
<evidence type="ECO:0000256" key="2">
    <source>
        <dbReference type="ARBA" id="ARBA00022801"/>
    </source>
</evidence>
<keyword evidence="3" id="KW-0056">Arginine metabolism</keyword>
<comment type="similarity">
    <text evidence="1 3">Belongs to the arginine deiminase family.</text>
</comment>
<accession>A0ABV1X1S2</accession>
<comment type="subcellular location">
    <subcellularLocation>
        <location evidence="3">Cytoplasm</location>
    </subcellularLocation>
</comment>
<dbReference type="Proteomes" id="UP001474181">
    <property type="component" value="Unassembled WGS sequence"/>
</dbReference>
<dbReference type="Gene3D" id="3.75.10.10">
    <property type="entry name" value="L-arginine/glycine Amidinotransferase, Chain A"/>
    <property type="match status" value="1"/>
</dbReference>
<evidence type="ECO:0000256" key="1">
    <source>
        <dbReference type="ARBA" id="ARBA00010206"/>
    </source>
</evidence>
<keyword evidence="5" id="KW-1185">Reference proteome</keyword>
<keyword evidence="3" id="KW-0963">Cytoplasm</keyword>
<protein>
    <recommendedName>
        <fullName evidence="3">Arginine deiminase</fullName>
        <shortName evidence="3">ADI</shortName>
        <ecNumber evidence="3">3.5.3.6</ecNumber>
    </recommendedName>
    <alternativeName>
        <fullName evidence="3">Arginine dihydrolase</fullName>
        <shortName evidence="3">AD</shortName>
    </alternativeName>
</protein>
<comment type="catalytic activity">
    <reaction evidence="3">
        <text>L-arginine + H2O = L-citrulline + NH4(+)</text>
        <dbReference type="Rhea" id="RHEA:19597"/>
        <dbReference type="ChEBI" id="CHEBI:15377"/>
        <dbReference type="ChEBI" id="CHEBI:28938"/>
        <dbReference type="ChEBI" id="CHEBI:32682"/>
        <dbReference type="ChEBI" id="CHEBI:57743"/>
        <dbReference type="EC" id="3.5.3.6"/>
    </reaction>
</comment>
<comment type="pathway">
    <text evidence="3">Amino-acid degradation; L-arginine degradation via ADI pathway; carbamoyl phosphate from L-arginine: step 1/2.</text>
</comment>
<dbReference type="EC" id="3.5.3.6" evidence="3"/>